<sequence length="532" mass="59063">MAAGPLFISYSSVDGREVALRLADALEAGPPSYPVWLDQRALRPGQDWDEQIADALRTCRGLLFVMSHDSVKPESVCKQEWGRALKYRKPVIPLRLDPDAEMPFRLGSRQYIEFSDFDLGLARLRQHLAWTITPEGVLAELEVRLADATRKLPRMVEERRGMVESEIQDLRQRIGRQRLSINNPDVEQAKERQRIFAAITDDQRQPVAKQHELNTTETGSHSVDLREFGLANEIGATAINLGAELVAGSIVLDSAICGYAGLNLDDVIVQDSGSVVDSRSLPSFILADMRSSAAPVPNRRKAHLMDWHAPVIDQGDILTLDLAHSDYWLSEATKRSVPRIQHGVLDGQIDLMHMPRRLDVHLVVLSGQDNMLFLTRRGRHVATEPSTWMITVGESIDWDQDKKGEGLPHPGRTARRCLSERDELNLPESIADAVELRLVAIATEWSEMLVNLITIAILPDIDANGVKAFFRRGENVKLDAIPFNSESCLDLLRSHSFSGSNGSGPAAPVSDISRIALYAALKSMHPDLVKGS</sequence>
<evidence type="ECO:0000313" key="2">
    <source>
        <dbReference type="EMBL" id="MFC4853981.1"/>
    </source>
</evidence>
<accession>A0ABV9S3C0</accession>
<dbReference type="Proteomes" id="UP001595859">
    <property type="component" value="Unassembled WGS sequence"/>
</dbReference>
<proteinExistence type="predicted"/>
<dbReference type="InterPro" id="IPR000157">
    <property type="entry name" value="TIR_dom"/>
</dbReference>
<dbReference type="EMBL" id="JBHSIS010000005">
    <property type="protein sequence ID" value="MFC4853981.1"/>
    <property type="molecule type" value="Genomic_DNA"/>
</dbReference>
<dbReference type="Pfam" id="PF13676">
    <property type="entry name" value="TIR_2"/>
    <property type="match status" value="1"/>
</dbReference>
<keyword evidence="2" id="KW-0675">Receptor</keyword>
<dbReference type="InterPro" id="IPR035897">
    <property type="entry name" value="Toll_tir_struct_dom_sf"/>
</dbReference>
<keyword evidence="3" id="KW-1185">Reference proteome</keyword>
<evidence type="ECO:0000259" key="1">
    <source>
        <dbReference type="PROSITE" id="PS50104"/>
    </source>
</evidence>
<name>A0ABV9S3C0_9PSEU</name>
<organism evidence="2 3">
    <name type="scientific">Actinophytocola glycyrrhizae</name>
    <dbReference type="NCBI Taxonomy" id="2044873"/>
    <lineage>
        <taxon>Bacteria</taxon>
        <taxon>Bacillati</taxon>
        <taxon>Actinomycetota</taxon>
        <taxon>Actinomycetes</taxon>
        <taxon>Pseudonocardiales</taxon>
        <taxon>Pseudonocardiaceae</taxon>
    </lineage>
</organism>
<reference evidence="3" key="1">
    <citation type="journal article" date="2019" name="Int. J. Syst. Evol. Microbiol.">
        <title>The Global Catalogue of Microorganisms (GCM) 10K type strain sequencing project: providing services to taxonomists for standard genome sequencing and annotation.</title>
        <authorList>
            <consortium name="The Broad Institute Genomics Platform"/>
            <consortium name="The Broad Institute Genome Sequencing Center for Infectious Disease"/>
            <person name="Wu L."/>
            <person name="Ma J."/>
        </authorList>
    </citation>
    <scope>NUCLEOTIDE SEQUENCE [LARGE SCALE GENOMIC DNA]</scope>
    <source>
        <strain evidence="3">ZS-22-S1</strain>
    </source>
</reference>
<comment type="caution">
    <text evidence="2">The sequence shown here is derived from an EMBL/GenBank/DDBJ whole genome shotgun (WGS) entry which is preliminary data.</text>
</comment>
<evidence type="ECO:0000313" key="3">
    <source>
        <dbReference type="Proteomes" id="UP001595859"/>
    </source>
</evidence>
<dbReference type="SUPFAM" id="SSF52200">
    <property type="entry name" value="Toll/Interleukin receptor TIR domain"/>
    <property type="match status" value="1"/>
</dbReference>
<feature type="domain" description="TIR" evidence="1">
    <location>
        <begin position="2"/>
        <end position="128"/>
    </location>
</feature>
<dbReference type="PROSITE" id="PS50104">
    <property type="entry name" value="TIR"/>
    <property type="match status" value="1"/>
</dbReference>
<dbReference type="RefSeq" id="WP_378055942.1">
    <property type="nucleotide sequence ID" value="NZ_JBHSIS010000005.1"/>
</dbReference>
<protein>
    <submittedName>
        <fullName evidence="2">Toll/interleukin-1 receptor domain-containing protein</fullName>
    </submittedName>
</protein>
<dbReference type="Gene3D" id="3.40.50.10140">
    <property type="entry name" value="Toll/interleukin-1 receptor homology (TIR) domain"/>
    <property type="match status" value="1"/>
</dbReference>
<gene>
    <name evidence="2" type="ORF">ACFPCV_10750</name>
</gene>